<gene>
    <name evidence="2" type="ORF">FuraDRAFT_1452</name>
</gene>
<sequence>MLGFVTSRLSAHALRDSWQRSLSATTEDGQWHVVRFADTRIAASLPQVLSAAAWQRLCQPLEQWLIIDRNGQLLSLALPPKILSPDARDAWQLSAQEFAALMQTAQADVLADQLHEEFADLLPTSGALLHGWLLRTADLLSTYRIEGAPEQLTVAVSVCHSQGSLLDDPRLIQMLESYVEQRCSLSEGLAPLLDSAHTS</sequence>
<name>B9Z267_9NEIS</name>
<organism evidence="2 3">
    <name type="scientific">Pseudogulbenkiania ferrooxidans 2002</name>
    <dbReference type="NCBI Taxonomy" id="279714"/>
    <lineage>
        <taxon>Bacteria</taxon>
        <taxon>Pseudomonadati</taxon>
        <taxon>Pseudomonadota</taxon>
        <taxon>Betaproteobacteria</taxon>
        <taxon>Neisseriales</taxon>
        <taxon>Chromobacteriaceae</taxon>
        <taxon>Pseudogulbenkiania</taxon>
    </lineage>
</organism>
<keyword evidence="3" id="KW-1185">Reference proteome</keyword>
<dbReference type="eggNOG" id="ENOG50318EI">
    <property type="taxonomic scope" value="Bacteria"/>
</dbReference>
<proteinExistence type="predicted"/>
<dbReference type="Pfam" id="PF13503">
    <property type="entry name" value="DUF4123"/>
    <property type="match status" value="1"/>
</dbReference>
<dbReference type="InterPro" id="IPR025391">
    <property type="entry name" value="DUF4123"/>
</dbReference>
<protein>
    <recommendedName>
        <fullName evidence="1">DUF4123 domain-containing protein</fullName>
    </recommendedName>
</protein>
<feature type="domain" description="DUF4123" evidence="1">
    <location>
        <begin position="2"/>
        <end position="55"/>
    </location>
</feature>
<dbReference type="EMBL" id="ACIS01000003">
    <property type="protein sequence ID" value="EEG09512.1"/>
    <property type="molecule type" value="Genomic_DNA"/>
</dbReference>
<evidence type="ECO:0000313" key="2">
    <source>
        <dbReference type="EMBL" id="EEG09512.1"/>
    </source>
</evidence>
<evidence type="ECO:0000313" key="3">
    <source>
        <dbReference type="Proteomes" id="UP000003165"/>
    </source>
</evidence>
<accession>B9Z267</accession>
<reference evidence="2 3" key="1">
    <citation type="submission" date="2009-02" db="EMBL/GenBank/DDBJ databases">
        <title>Sequencing of the draft genome and assembly of Lutiella nitroferrum 2002.</title>
        <authorList>
            <consortium name="US DOE Joint Genome Institute (JGI-PGF)"/>
            <person name="Lucas S."/>
            <person name="Copeland A."/>
            <person name="Lapidus A."/>
            <person name="Glavina del Rio T."/>
            <person name="Tice H."/>
            <person name="Bruce D."/>
            <person name="Goodwin L."/>
            <person name="Pitluck S."/>
            <person name="Larimer F."/>
            <person name="Land M.L."/>
            <person name="Hauser L."/>
            <person name="Coates J.D."/>
        </authorList>
    </citation>
    <scope>NUCLEOTIDE SEQUENCE [LARGE SCALE GENOMIC DNA]</scope>
    <source>
        <strain evidence="2 3">2002</strain>
    </source>
</reference>
<evidence type="ECO:0000259" key="1">
    <source>
        <dbReference type="Pfam" id="PF13503"/>
    </source>
</evidence>
<dbReference type="AlphaFoldDB" id="B9Z267"/>
<comment type="caution">
    <text evidence="2">The sequence shown here is derived from an EMBL/GenBank/DDBJ whole genome shotgun (WGS) entry which is preliminary data.</text>
</comment>
<dbReference type="Proteomes" id="UP000003165">
    <property type="component" value="Unassembled WGS sequence"/>
</dbReference>